<protein>
    <submittedName>
        <fullName evidence="1">DUF924 domain-containing protein</fullName>
    </submittedName>
</protein>
<evidence type="ECO:0000313" key="1">
    <source>
        <dbReference type="EMBL" id="POY43131.1"/>
    </source>
</evidence>
<organism evidence="1 2">
    <name type="scientific">Avibacterium endocarditidis</name>
    <dbReference type="NCBI Taxonomy" id="380674"/>
    <lineage>
        <taxon>Bacteria</taxon>
        <taxon>Pseudomonadati</taxon>
        <taxon>Pseudomonadota</taxon>
        <taxon>Gammaproteobacteria</taxon>
        <taxon>Pasteurellales</taxon>
        <taxon>Pasteurellaceae</taxon>
        <taxon>Avibacterium</taxon>
    </lineage>
</organism>
<accession>A0ABX4ZUC0</accession>
<dbReference type="Pfam" id="PF06041">
    <property type="entry name" value="DUF924"/>
    <property type="match status" value="1"/>
</dbReference>
<gene>
    <name evidence="1" type="ORF">C3Z13_00960</name>
</gene>
<dbReference type="SUPFAM" id="SSF48452">
    <property type="entry name" value="TPR-like"/>
    <property type="match status" value="1"/>
</dbReference>
<evidence type="ECO:0000313" key="2">
    <source>
        <dbReference type="Proteomes" id="UP000237229"/>
    </source>
</evidence>
<dbReference type="Gene3D" id="1.25.40.10">
    <property type="entry name" value="Tetratricopeptide repeat domain"/>
    <property type="match status" value="1"/>
</dbReference>
<sequence length="187" mass="21764">MASPQAVLDFWFSEENQPFWFVKSDEFDDKIREKFDRTLKAAAQGECANWRESIEGRLAEIIVLDQFSRNLYRNTPAAFAQDSMALVLAQEAIKQPDFASLPTLWRKFMIMPYMHSESALIHQQAVELFTALNDDYTLDFELRHKAIIDKFNRYPHRNAILNRTSTAEEIEFLNQPNSSFFGVLNDS</sequence>
<name>A0ABX4ZUC0_9PAST</name>
<reference evidence="1 2" key="1">
    <citation type="submission" date="2018-02" db="EMBL/GenBank/DDBJ databases">
        <title>Classification genera of Pasteurellaceae by whole genome sequence comparison.</title>
        <authorList>
            <person name="Christensen H."/>
        </authorList>
    </citation>
    <scope>NUCLEOTIDE SEQUENCE [LARGE SCALE GENOMIC DNA]</scope>
    <source>
        <strain evidence="1 2">20186H4H1</strain>
    </source>
</reference>
<dbReference type="Proteomes" id="UP000237229">
    <property type="component" value="Unassembled WGS sequence"/>
</dbReference>
<proteinExistence type="predicted"/>
<dbReference type="Gene3D" id="1.20.58.320">
    <property type="entry name" value="TPR-like"/>
    <property type="match status" value="1"/>
</dbReference>
<keyword evidence="2" id="KW-1185">Reference proteome</keyword>
<comment type="caution">
    <text evidence="1">The sequence shown here is derived from an EMBL/GenBank/DDBJ whole genome shotgun (WGS) entry which is preliminary data.</text>
</comment>
<dbReference type="InterPro" id="IPR010323">
    <property type="entry name" value="DUF924"/>
</dbReference>
<dbReference type="EMBL" id="PQVI01000006">
    <property type="protein sequence ID" value="POY43131.1"/>
    <property type="molecule type" value="Genomic_DNA"/>
</dbReference>
<dbReference type="InterPro" id="IPR011990">
    <property type="entry name" value="TPR-like_helical_dom_sf"/>
</dbReference>